<dbReference type="CDD" id="cd03784">
    <property type="entry name" value="GT1_Gtf-like"/>
    <property type="match status" value="1"/>
</dbReference>
<reference evidence="6" key="1">
    <citation type="submission" date="2023-05" db="EMBL/GenBank/DDBJ databases">
        <title>Nepenthes gracilis genome sequencing.</title>
        <authorList>
            <person name="Fukushima K."/>
        </authorList>
    </citation>
    <scope>NUCLEOTIDE SEQUENCE</scope>
    <source>
        <strain evidence="6">SING2019-196</strain>
    </source>
</reference>
<protein>
    <recommendedName>
        <fullName evidence="4">Glycosyltransferase</fullName>
        <ecNumber evidence="4">2.4.1.-</ecNumber>
    </recommendedName>
</protein>
<dbReference type="Gene3D" id="3.40.50.2000">
    <property type="entry name" value="Glycogen Phosphorylase B"/>
    <property type="match status" value="2"/>
</dbReference>
<feature type="domain" description="Glycosyltransferase N-terminal" evidence="5">
    <location>
        <begin position="10"/>
        <end position="247"/>
    </location>
</feature>
<dbReference type="Pfam" id="PF26168">
    <property type="entry name" value="Glyco_transf_N"/>
    <property type="match status" value="1"/>
</dbReference>
<dbReference type="InterPro" id="IPR058980">
    <property type="entry name" value="Glyco_transf_N"/>
</dbReference>
<dbReference type="Pfam" id="PF00201">
    <property type="entry name" value="UDPGT"/>
    <property type="match status" value="1"/>
</dbReference>
<keyword evidence="7" id="KW-1185">Reference proteome</keyword>
<dbReference type="PROSITE" id="PS00375">
    <property type="entry name" value="UDPGT"/>
    <property type="match status" value="1"/>
</dbReference>
<evidence type="ECO:0000313" key="7">
    <source>
        <dbReference type="Proteomes" id="UP001279734"/>
    </source>
</evidence>
<dbReference type="FunFam" id="3.40.50.2000:FF:000107">
    <property type="entry name" value="Glycosyltransferase"/>
    <property type="match status" value="1"/>
</dbReference>
<name>A0AAD3SVU9_NEPGR</name>
<comment type="caution">
    <text evidence="6">The sequence shown here is derived from an EMBL/GenBank/DDBJ whole genome shotgun (WGS) entry which is preliminary data.</text>
</comment>
<accession>A0AAD3SVU9</accession>
<dbReference type="InterPro" id="IPR002213">
    <property type="entry name" value="UDP_glucos_trans"/>
</dbReference>
<organism evidence="6 7">
    <name type="scientific">Nepenthes gracilis</name>
    <name type="common">Slender pitcher plant</name>
    <dbReference type="NCBI Taxonomy" id="150966"/>
    <lineage>
        <taxon>Eukaryota</taxon>
        <taxon>Viridiplantae</taxon>
        <taxon>Streptophyta</taxon>
        <taxon>Embryophyta</taxon>
        <taxon>Tracheophyta</taxon>
        <taxon>Spermatophyta</taxon>
        <taxon>Magnoliopsida</taxon>
        <taxon>eudicotyledons</taxon>
        <taxon>Gunneridae</taxon>
        <taxon>Pentapetalae</taxon>
        <taxon>Caryophyllales</taxon>
        <taxon>Nepenthaceae</taxon>
        <taxon>Nepenthes</taxon>
    </lineage>
</organism>
<dbReference type="PANTHER" id="PTHR48047">
    <property type="entry name" value="GLYCOSYLTRANSFERASE"/>
    <property type="match status" value="1"/>
</dbReference>
<gene>
    <name evidence="6" type="ORF">Nepgr_019393</name>
</gene>
<evidence type="ECO:0000313" key="6">
    <source>
        <dbReference type="EMBL" id="GMH17552.1"/>
    </source>
</evidence>
<evidence type="ECO:0000256" key="3">
    <source>
        <dbReference type="RuleBase" id="RU003718"/>
    </source>
</evidence>
<evidence type="ECO:0000256" key="1">
    <source>
        <dbReference type="ARBA" id="ARBA00009995"/>
    </source>
</evidence>
<dbReference type="Proteomes" id="UP001279734">
    <property type="component" value="Unassembled WGS sequence"/>
</dbReference>
<dbReference type="AlphaFoldDB" id="A0AAD3SVU9"/>
<keyword evidence="3" id="KW-0328">Glycosyltransferase</keyword>
<dbReference type="EMBL" id="BSYO01000018">
    <property type="protein sequence ID" value="GMH17552.1"/>
    <property type="molecule type" value="Genomic_DNA"/>
</dbReference>
<evidence type="ECO:0000259" key="5">
    <source>
        <dbReference type="Pfam" id="PF26168"/>
    </source>
</evidence>
<proteinExistence type="inferred from homology"/>
<dbReference type="EC" id="2.4.1.-" evidence="4"/>
<dbReference type="InterPro" id="IPR035595">
    <property type="entry name" value="UDP_glycos_trans_CS"/>
</dbReference>
<evidence type="ECO:0000256" key="4">
    <source>
        <dbReference type="RuleBase" id="RU362057"/>
    </source>
</evidence>
<evidence type="ECO:0000256" key="2">
    <source>
        <dbReference type="ARBA" id="ARBA00022679"/>
    </source>
</evidence>
<dbReference type="SUPFAM" id="SSF53756">
    <property type="entry name" value="UDP-Glycosyltransferase/glycogen phosphorylase"/>
    <property type="match status" value="1"/>
</dbReference>
<keyword evidence="2 3" id="KW-0808">Transferase</keyword>
<dbReference type="PANTHER" id="PTHR48047:SF218">
    <property type="entry name" value="GLYCOSYLTRANSFERASE"/>
    <property type="match status" value="1"/>
</dbReference>
<sequence length="470" mass="51002">MASERPRHAVIFPFMAEGHTIPLLDLSNALSLRGLKVTVVTTPSNAPQIASAISKSSNISVHIIPFPQADGLPHGCENTNHISSMDQLLPFFKATLQLRHPFESFLRGVAGDGCRPICVITDLLLGWSLPVCRSFDIPGILFHGMGVLSSAISRVAFLNAQLVKSSSDTETLNLPALTSVPFTLARADFPVLVSDDNPVLELLAEIGDADSSCYGVVVNSFAELEGDYVSVLESSYREGTRAWCVGPAFLYGRIGEERNDELPYYLSWLDERKGSGNVIYVCFGTQAHLSDLQMEEIALGLEMAGWPFLWVVKSRSWTPPEGWEERVKGRGLVVRGWVEQRRILAHAAVGGFLSHGGWNSVLESLTAGVPLLVWPMGAEQPLNAKFVVEVLAAGIGIQRRQDDAGVVERSAICGGVKDLMGGEKGIMATQKAEEVARAARRAVEGGGSSSDRLDQLIKCLTDIRKDMQMC</sequence>
<comment type="similarity">
    <text evidence="1 3">Belongs to the UDP-glycosyltransferase family.</text>
</comment>
<dbReference type="GO" id="GO:0035251">
    <property type="term" value="F:UDP-glucosyltransferase activity"/>
    <property type="evidence" value="ECO:0007669"/>
    <property type="project" value="TreeGrafter"/>
</dbReference>